<evidence type="ECO:0000256" key="1">
    <source>
        <dbReference type="SAM" id="MobiDB-lite"/>
    </source>
</evidence>
<sequence length="267" mass="28214">MTSQTKLQHARPSQLAVACAIALIANHRTLASALSAAAKPPADAVIPAGYAAPAGYDWQAIGEQLEQTVDHAMHSISALHIAAAENRPAVQPDVSRATAQHALACLEGVLALHDPLLAAVRNCAILGGGATWPSIWANMTFQLHGMRDQARGSIESVQTSARQEAAQIEAQAEVFGEGEHEFEVMVTLQTTAHRFIHVRANDAGEAREAALSAARDEQGAHFILNEGNHVSSDDLHANAVYDSSGNEVWSDDPGFQDHTSGGEAPSM</sequence>
<dbReference type="RefSeq" id="WP_379719294.1">
    <property type="nucleotide sequence ID" value="NZ_JBHSMS010000026.1"/>
</dbReference>
<reference evidence="3" key="1">
    <citation type="journal article" date="2019" name="Int. J. Syst. Evol. Microbiol.">
        <title>The Global Catalogue of Microorganisms (GCM) 10K type strain sequencing project: providing services to taxonomists for standard genome sequencing and annotation.</title>
        <authorList>
            <consortium name="The Broad Institute Genomics Platform"/>
            <consortium name="The Broad Institute Genome Sequencing Center for Infectious Disease"/>
            <person name="Wu L."/>
            <person name="Ma J."/>
        </authorList>
    </citation>
    <scope>NUCLEOTIDE SEQUENCE [LARGE SCALE GENOMIC DNA]</scope>
    <source>
        <strain evidence="3">CCUG 38813</strain>
    </source>
</reference>
<organism evidence="2 3">
    <name type="scientific">Massilia jejuensis</name>
    <dbReference type="NCBI Taxonomy" id="648894"/>
    <lineage>
        <taxon>Bacteria</taxon>
        <taxon>Pseudomonadati</taxon>
        <taxon>Pseudomonadota</taxon>
        <taxon>Betaproteobacteria</taxon>
        <taxon>Burkholderiales</taxon>
        <taxon>Oxalobacteraceae</taxon>
        <taxon>Telluria group</taxon>
        <taxon>Massilia</taxon>
    </lineage>
</organism>
<dbReference type="EMBL" id="JBHSMS010000026">
    <property type="protein sequence ID" value="MFC5511081.1"/>
    <property type="molecule type" value="Genomic_DNA"/>
</dbReference>
<evidence type="ECO:0000313" key="2">
    <source>
        <dbReference type="EMBL" id="MFC5511081.1"/>
    </source>
</evidence>
<gene>
    <name evidence="2" type="ORF">ACFPOU_08070</name>
</gene>
<proteinExistence type="predicted"/>
<feature type="region of interest" description="Disordered" evidence="1">
    <location>
        <begin position="243"/>
        <end position="267"/>
    </location>
</feature>
<protein>
    <submittedName>
        <fullName evidence="2">Uncharacterized protein</fullName>
    </submittedName>
</protein>
<dbReference type="Proteomes" id="UP001596031">
    <property type="component" value="Unassembled WGS sequence"/>
</dbReference>
<evidence type="ECO:0000313" key="3">
    <source>
        <dbReference type="Proteomes" id="UP001596031"/>
    </source>
</evidence>
<keyword evidence="3" id="KW-1185">Reference proteome</keyword>
<comment type="caution">
    <text evidence="2">The sequence shown here is derived from an EMBL/GenBank/DDBJ whole genome shotgun (WGS) entry which is preliminary data.</text>
</comment>
<accession>A0ABW0PEK6</accession>
<name>A0ABW0PEK6_9BURK</name>